<keyword evidence="1" id="KW-0732">Signal</keyword>
<evidence type="ECO:0000313" key="3">
    <source>
        <dbReference type="EMBL" id="QCX38403.1"/>
    </source>
</evidence>
<dbReference type="RefSeq" id="WP_138949296.1">
    <property type="nucleotide sequence ID" value="NZ_CP040749.1"/>
</dbReference>
<protein>
    <recommendedName>
        <fullName evidence="2">DUF6438 domain-containing protein</fullName>
    </recommendedName>
</protein>
<dbReference type="Pfam" id="PF20033">
    <property type="entry name" value="DUF6438"/>
    <property type="match status" value="1"/>
</dbReference>
<feature type="domain" description="DUF6438" evidence="2">
    <location>
        <begin position="69"/>
        <end position="150"/>
    </location>
</feature>
<dbReference type="PROSITE" id="PS51257">
    <property type="entry name" value="PROKAR_LIPOPROTEIN"/>
    <property type="match status" value="1"/>
</dbReference>
<keyword evidence="4" id="KW-1185">Reference proteome</keyword>
<dbReference type="AlphaFoldDB" id="A0A5B7TT43"/>
<feature type="chain" id="PRO_5022973697" description="DUF6438 domain-containing protein" evidence="1">
    <location>
        <begin position="19"/>
        <end position="163"/>
    </location>
</feature>
<accession>A0A5B7TT43</accession>
<dbReference type="EMBL" id="CP040749">
    <property type="protein sequence ID" value="QCX38403.1"/>
    <property type="molecule type" value="Genomic_DNA"/>
</dbReference>
<reference evidence="3 4" key="1">
    <citation type="submission" date="2019-05" db="EMBL/GenBank/DDBJ databases">
        <title>Algicella ahnfeltiae gen. nov., sp. nov., a novel marine bacterium of the family Flavobacteriaceae isolated from a red alga.</title>
        <authorList>
            <person name="Nedashkovskaya O.I."/>
            <person name="Kukhlevskiy A.D."/>
            <person name="Kim S.-G."/>
            <person name="Zhukova N.V."/>
            <person name="Mikhailov V.V."/>
        </authorList>
    </citation>
    <scope>NUCLEOTIDE SEQUENCE [LARGE SCALE GENOMIC DNA]</scope>
    <source>
        <strain evidence="3 4">10Alg115</strain>
    </source>
</reference>
<sequence>MQKLIVLFLLFTSIVACQKPKENVSNENKNDDFSTLELTVERGAFHYDTFVLKDTTIMFHPQKEMDSVEHQEYYTTSEKHISKAERDVLVQKIIAADIWDLKDKYTPNESCTSMLTVTFSLNGKTKKIVSEDFERGCPEIIKYIESELVRLHGKELKRIFLPG</sequence>
<feature type="signal peptide" evidence="1">
    <location>
        <begin position="1"/>
        <end position="18"/>
    </location>
</feature>
<evidence type="ECO:0000313" key="4">
    <source>
        <dbReference type="Proteomes" id="UP000306229"/>
    </source>
</evidence>
<dbReference type="OrthoDB" id="1163957at2"/>
<dbReference type="KEGG" id="fbe:FF125_08140"/>
<proteinExistence type="predicted"/>
<evidence type="ECO:0000256" key="1">
    <source>
        <dbReference type="SAM" id="SignalP"/>
    </source>
</evidence>
<evidence type="ECO:0000259" key="2">
    <source>
        <dbReference type="Pfam" id="PF20033"/>
    </source>
</evidence>
<dbReference type="InterPro" id="IPR045497">
    <property type="entry name" value="DUF6438"/>
</dbReference>
<gene>
    <name evidence="3" type="ORF">FF125_08140</name>
</gene>
<dbReference type="Proteomes" id="UP000306229">
    <property type="component" value="Chromosome"/>
</dbReference>
<name>A0A5B7TT43_9FLAO</name>
<organism evidence="3 4">
    <name type="scientific">Aureibaculum algae</name>
    <dbReference type="NCBI Taxonomy" id="2584122"/>
    <lineage>
        <taxon>Bacteria</taxon>
        <taxon>Pseudomonadati</taxon>
        <taxon>Bacteroidota</taxon>
        <taxon>Flavobacteriia</taxon>
        <taxon>Flavobacteriales</taxon>
        <taxon>Flavobacteriaceae</taxon>
        <taxon>Aureibaculum</taxon>
    </lineage>
</organism>